<organism evidence="1">
    <name type="scientific">Magallana gigas</name>
    <name type="common">Pacific oyster</name>
    <name type="synonym">Crassostrea gigas</name>
    <dbReference type="NCBI Taxonomy" id="29159"/>
    <lineage>
        <taxon>Eukaryota</taxon>
        <taxon>Metazoa</taxon>
        <taxon>Spiralia</taxon>
        <taxon>Lophotrochozoa</taxon>
        <taxon>Mollusca</taxon>
        <taxon>Bivalvia</taxon>
        <taxon>Autobranchia</taxon>
        <taxon>Pteriomorphia</taxon>
        <taxon>Ostreida</taxon>
        <taxon>Ostreoidea</taxon>
        <taxon>Ostreidae</taxon>
        <taxon>Magallana</taxon>
    </lineage>
</organism>
<dbReference type="InParanoid" id="K1RBL3"/>
<accession>K1RBL3</accession>
<proteinExistence type="predicted"/>
<dbReference type="HOGENOM" id="CLU_2429191_0_0_1"/>
<evidence type="ECO:0000313" key="1">
    <source>
        <dbReference type="EMBL" id="EKC38615.1"/>
    </source>
</evidence>
<dbReference type="AlphaFoldDB" id="K1RBL3"/>
<reference evidence="1" key="1">
    <citation type="journal article" date="2012" name="Nature">
        <title>The oyster genome reveals stress adaptation and complexity of shell formation.</title>
        <authorList>
            <person name="Zhang G."/>
            <person name="Fang X."/>
            <person name="Guo X."/>
            <person name="Li L."/>
            <person name="Luo R."/>
            <person name="Xu F."/>
            <person name="Yang P."/>
            <person name="Zhang L."/>
            <person name="Wang X."/>
            <person name="Qi H."/>
            <person name="Xiong Z."/>
            <person name="Que H."/>
            <person name="Xie Y."/>
            <person name="Holland P.W."/>
            <person name="Paps J."/>
            <person name="Zhu Y."/>
            <person name="Wu F."/>
            <person name="Chen Y."/>
            <person name="Wang J."/>
            <person name="Peng C."/>
            <person name="Meng J."/>
            <person name="Yang L."/>
            <person name="Liu J."/>
            <person name="Wen B."/>
            <person name="Zhang N."/>
            <person name="Huang Z."/>
            <person name="Zhu Q."/>
            <person name="Feng Y."/>
            <person name="Mount A."/>
            <person name="Hedgecock D."/>
            <person name="Xu Z."/>
            <person name="Liu Y."/>
            <person name="Domazet-Loso T."/>
            <person name="Du Y."/>
            <person name="Sun X."/>
            <person name="Zhang S."/>
            <person name="Liu B."/>
            <person name="Cheng P."/>
            <person name="Jiang X."/>
            <person name="Li J."/>
            <person name="Fan D."/>
            <person name="Wang W."/>
            <person name="Fu W."/>
            <person name="Wang T."/>
            <person name="Wang B."/>
            <person name="Zhang J."/>
            <person name="Peng Z."/>
            <person name="Li Y."/>
            <person name="Li N."/>
            <person name="Wang J."/>
            <person name="Chen M."/>
            <person name="He Y."/>
            <person name="Tan F."/>
            <person name="Song X."/>
            <person name="Zheng Q."/>
            <person name="Huang R."/>
            <person name="Yang H."/>
            <person name="Du X."/>
            <person name="Chen L."/>
            <person name="Yang M."/>
            <person name="Gaffney P.M."/>
            <person name="Wang S."/>
            <person name="Luo L."/>
            <person name="She Z."/>
            <person name="Ming Y."/>
            <person name="Huang W."/>
            <person name="Zhang S."/>
            <person name="Huang B."/>
            <person name="Zhang Y."/>
            <person name="Qu T."/>
            <person name="Ni P."/>
            <person name="Miao G."/>
            <person name="Wang J."/>
            <person name="Wang Q."/>
            <person name="Steinberg C.E."/>
            <person name="Wang H."/>
            <person name="Li N."/>
            <person name="Qian L."/>
            <person name="Zhang G."/>
            <person name="Li Y."/>
            <person name="Yang H."/>
            <person name="Liu X."/>
            <person name="Wang J."/>
            <person name="Yin Y."/>
            <person name="Wang J."/>
        </authorList>
    </citation>
    <scope>NUCLEOTIDE SEQUENCE [LARGE SCALE GENOMIC DNA]</scope>
    <source>
        <strain evidence="1">05x7-T-G4-1.051#20</strain>
    </source>
</reference>
<protein>
    <submittedName>
        <fullName evidence="1">Uncharacterized protein</fullName>
    </submittedName>
</protein>
<gene>
    <name evidence="1" type="ORF">CGI_10025972</name>
</gene>
<dbReference type="EMBL" id="JH817665">
    <property type="protein sequence ID" value="EKC38615.1"/>
    <property type="molecule type" value="Genomic_DNA"/>
</dbReference>
<name>K1RBL3_MAGGI</name>
<sequence>METMKKQMMDTLPEEEVYSKQRLMDDEYDVVTAEPRLEKEKNIGKTELAKDVSVKATGKNTKTADDQNKTKTKQTMVKGAAKPIQISEDQI</sequence>